<protein>
    <submittedName>
        <fullName evidence="2">Uncharacterized protein</fullName>
    </submittedName>
</protein>
<evidence type="ECO:0000256" key="1">
    <source>
        <dbReference type="SAM" id="MobiDB-lite"/>
    </source>
</evidence>
<reference evidence="2" key="1">
    <citation type="submission" date="2014-09" db="EMBL/GenBank/DDBJ databases">
        <authorList>
            <person name="Magalhaes I.L.F."/>
            <person name="Oliveira U."/>
            <person name="Santos F.R."/>
            <person name="Vidigal T.H.D.A."/>
            <person name="Brescovit A.D."/>
            <person name="Santos A.J."/>
        </authorList>
    </citation>
    <scope>NUCLEOTIDE SEQUENCE</scope>
    <source>
        <tissue evidence="2">Shoot tissue taken approximately 20 cm above the soil surface</tissue>
    </source>
</reference>
<dbReference type="EMBL" id="GBRH01281945">
    <property type="protein sequence ID" value="JAD15950.1"/>
    <property type="molecule type" value="Transcribed_RNA"/>
</dbReference>
<evidence type="ECO:0000313" key="2">
    <source>
        <dbReference type="EMBL" id="JAD15950.1"/>
    </source>
</evidence>
<accession>A0A0A8XTE2</accession>
<reference evidence="2" key="2">
    <citation type="journal article" date="2015" name="Data Brief">
        <title>Shoot transcriptome of the giant reed, Arundo donax.</title>
        <authorList>
            <person name="Barrero R.A."/>
            <person name="Guerrero F.D."/>
            <person name="Moolhuijzen P."/>
            <person name="Goolsby J.A."/>
            <person name="Tidwell J."/>
            <person name="Bellgard S.E."/>
            <person name="Bellgard M.I."/>
        </authorList>
    </citation>
    <scope>NUCLEOTIDE SEQUENCE</scope>
    <source>
        <tissue evidence="2">Shoot tissue taken approximately 20 cm above the soil surface</tissue>
    </source>
</reference>
<feature type="region of interest" description="Disordered" evidence="1">
    <location>
        <begin position="130"/>
        <end position="153"/>
    </location>
</feature>
<feature type="compositionally biased region" description="Low complexity" evidence="1">
    <location>
        <begin position="71"/>
        <end position="100"/>
    </location>
</feature>
<name>A0A0A8XTE2_ARUDO</name>
<organism evidence="2">
    <name type="scientific">Arundo donax</name>
    <name type="common">Giant reed</name>
    <name type="synonym">Donax arundinaceus</name>
    <dbReference type="NCBI Taxonomy" id="35708"/>
    <lineage>
        <taxon>Eukaryota</taxon>
        <taxon>Viridiplantae</taxon>
        <taxon>Streptophyta</taxon>
        <taxon>Embryophyta</taxon>
        <taxon>Tracheophyta</taxon>
        <taxon>Spermatophyta</taxon>
        <taxon>Magnoliopsida</taxon>
        <taxon>Liliopsida</taxon>
        <taxon>Poales</taxon>
        <taxon>Poaceae</taxon>
        <taxon>PACMAD clade</taxon>
        <taxon>Arundinoideae</taxon>
        <taxon>Arundineae</taxon>
        <taxon>Arundo</taxon>
    </lineage>
</organism>
<proteinExistence type="predicted"/>
<sequence>MSMSDAKHPCPRCCTSTLRTTLAPAAVQAQNSPAALHEAAGAARASAQRSVVALQAPSPQLAGTRPRRTRPSTTAYAARHHAAYASATARRYATARPRASVPRAGSGRPPSGHRAARPWARPCNARIRRPLSRSGHALHGSSRIPRESGRNPHGTVAIAACCASHRTTPEREGG</sequence>
<dbReference type="AlphaFoldDB" id="A0A0A8XTE2"/>
<feature type="region of interest" description="Disordered" evidence="1">
    <location>
        <begin position="50"/>
        <end position="117"/>
    </location>
</feature>